<dbReference type="EMBL" id="CAKLDI010000001">
    <property type="protein sequence ID" value="CAH0533612.1"/>
    <property type="molecule type" value="Genomic_DNA"/>
</dbReference>
<keyword evidence="1" id="KW-0812">Transmembrane</keyword>
<protein>
    <recommendedName>
        <fullName evidence="4">Prepilin-type N-terminal cleavage/methylation domain-containing protein</fullName>
    </recommendedName>
</protein>
<feature type="transmembrane region" description="Helical" evidence="1">
    <location>
        <begin position="6"/>
        <end position="27"/>
    </location>
</feature>
<evidence type="ECO:0000256" key="1">
    <source>
        <dbReference type="SAM" id="Phobius"/>
    </source>
</evidence>
<organism evidence="2 3">
    <name type="scientific">Vibrio stylophorae</name>
    <dbReference type="NCBI Taxonomy" id="659351"/>
    <lineage>
        <taxon>Bacteria</taxon>
        <taxon>Pseudomonadati</taxon>
        <taxon>Pseudomonadota</taxon>
        <taxon>Gammaproteobacteria</taxon>
        <taxon>Vibrionales</taxon>
        <taxon>Vibrionaceae</taxon>
        <taxon>Vibrio</taxon>
    </lineage>
</organism>
<dbReference type="RefSeq" id="WP_290368680.1">
    <property type="nucleotide sequence ID" value="NZ_CAKLDI010000001.1"/>
</dbReference>
<dbReference type="NCBIfam" id="TIGR02532">
    <property type="entry name" value="IV_pilin_GFxxxE"/>
    <property type="match status" value="1"/>
</dbReference>
<sequence>MKKQSGFTLIEVVVTIIILAILAVIALPKFINLKDEAQLSALTRMRGAVLEAMTTANSKLIVRGLQDDPRVCDAASASKDCEDRDTGIPGCDESFCLFEYGYPAADGVTIAHLVSGIAINNSEPENDDFAAFYSVKHGTMVITFSDNVVVEMSGGQVSGHHLKKDRCYITYEAARNPHEKPTLSEPINCGP</sequence>
<dbReference type="PROSITE" id="PS00409">
    <property type="entry name" value="PROKAR_NTER_METHYL"/>
    <property type="match status" value="1"/>
</dbReference>
<keyword evidence="3" id="KW-1185">Reference proteome</keyword>
<proteinExistence type="predicted"/>
<evidence type="ECO:0000313" key="3">
    <source>
        <dbReference type="Proteomes" id="UP000838672"/>
    </source>
</evidence>
<gene>
    <name evidence="2" type="ORF">VST7929_01482</name>
</gene>
<accession>A0ABM8ZUI5</accession>
<evidence type="ECO:0000313" key="2">
    <source>
        <dbReference type="EMBL" id="CAH0533612.1"/>
    </source>
</evidence>
<dbReference type="SUPFAM" id="SSF54523">
    <property type="entry name" value="Pili subunits"/>
    <property type="match status" value="1"/>
</dbReference>
<dbReference type="Pfam" id="PF07963">
    <property type="entry name" value="N_methyl"/>
    <property type="match status" value="1"/>
</dbReference>
<keyword evidence="1" id="KW-0472">Membrane</keyword>
<keyword evidence="1" id="KW-1133">Transmembrane helix</keyword>
<reference evidence="2" key="1">
    <citation type="submission" date="2021-11" db="EMBL/GenBank/DDBJ databases">
        <authorList>
            <person name="Rodrigo-Torres L."/>
            <person name="Arahal R. D."/>
            <person name="Lucena T."/>
        </authorList>
    </citation>
    <scope>NUCLEOTIDE SEQUENCE</scope>
    <source>
        <strain evidence="2">CECT 7929</strain>
    </source>
</reference>
<dbReference type="InterPro" id="IPR045584">
    <property type="entry name" value="Pilin-like"/>
</dbReference>
<dbReference type="InterPro" id="IPR012902">
    <property type="entry name" value="N_methyl_site"/>
</dbReference>
<dbReference type="Gene3D" id="3.30.700.10">
    <property type="entry name" value="Glycoprotein, Type 4 Pilin"/>
    <property type="match status" value="1"/>
</dbReference>
<comment type="caution">
    <text evidence="2">The sequence shown here is derived from an EMBL/GenBank/DDBJ whole genome shotgun (WGS) entry which is preliminary data.</text>
</comment>
<evidence type="ECO:0008006" key="4">
    <source>
        <dbReference type="Google" id="ProtNLM"/>
    </source>
</evidence>
<dbReference type="Proteomes" id="UP000838672">
    <property type="component" value="Unassembled WGS sequence"/>
</dbReference>
<name>A0ABM8ZUI5_9VIBR</name>